<evidence type="ECO:0000313" key="1">
    <source>
        <dbReference type="EMBL" id="HIV99416.1"/>
    </source>
</evidence>
<proteinExistence type="predicted"/>
<accession>A0A9D1PVK0</accession>
<reference evidence="1" key="2">
    <citation type="submission" date="2021-04" db="EMBL/GenBank/DDBJ databases">
        <authorList>
            <person name="Gilroy R."/>
        </authorList>
    </citation>
    <scope>NUCLEOTIDE SEQUENCE</scope>
    <source>
        <strain evidence="1">Gambia11-129</strain>
    </source>
</reference>
<organism evidence="1 2">
    <name type="scientific">Candidatus Ornithospirochaeta avicola</name>
    <dbReference type="NCBI Taxonomy" id="2840896"/>
    <lineage>
        <taxon>Bacteria</taxon>
        <taxon>Pseudomonadati</taxon>
        <taxon>Spirochaetota</taxon>
        <taxon>Spirochaetia</taxon>
        <taxon>Spirochaetales</taxon>
        <taxon>Spirochaetaceae</taxon>
        <taxon>Spirochaetaceae incertae sedis</taxon>
        <taxon>Candidatus Ornithospirochaeta</taxon>
    </lineage>
</organism>
<reference evidence="1" key="1">
    <citation type="journal article" date="2021" name="PeerJ">
        <title>Extensive microbial diversity within the chicken gut microbiome revealed by metagenomics and culture.</title>
        <authorList>
            <person name="Gilroy R."/>
            <person name="Ravi A."/>
            <person name="Getino M."/>
            <person name="Pursley I."/>
            <person name="Horton D.L."/>
            <person name="Alikhan N.F."/>
            <person name="Baker D."/>
            <person name="Gharbi K."/>
            <person name="Hall N."/>
            <person name="Watson M."/>
            <person name="Adriaenssens E.M."/>
            <person name="Foster-Nyarko E."/>
            <person name="Jarju S."/>
            <person name="Secka A."/>
            <person name="Antonio M."/>
            <person name="Oren A."/>
            <person name="Chaudhuri R.R."/>
            <person name="La Ragione R."/>
            <person name="Hildebrand F."/>
            <person name="Pallen M.J."/>
        </authorList>
    </citation>
    <scope>NUCLEOTIDE SEQUENCE</scope>
    <source>
        <strain evidence="1">Gambia11-129</strain>
    </source>
</reference>
<sequence length="103" mass="11992">MNKKLRRALIVLFFLLFCVMLMLFLIFHEIRADIYPLEEKHGEEIDLEIEDMENEENKEANLDVDVSASYHGDFSLDKIGYYASDPSRLIKDTSVSIDGKLDF</sequence>
<gene>
    <name evidence="1" type="ORF">IAB12_06550</name>
</gene>
<dbReference type="Proteomes" id="UP000823936">
    <property type="component" value="Unassembled WGS sequence"/>
</dbReference>
<dbReference type="AlphaFoldDB" id="A0A9D1PVK0"/>
<evidence type="ECO:0000313" key="2">
    <source>
        <dbReference type="Proteomes" id="UP000823936"/>
    </source>
</evidence>
<protein>
    <submittedName>
        <fullName evidence="1">Uncharacterized protein</fullName>
    </submittedName>
</protein>
<name>A0A9D1PVK0_9SPIO</name>
<comment type="caution">
    <text evidence="1">The sequence shown here is derived from an EMBL/GenBank/DDBJ whole genome shotgun (WGS) entry which is preliminary data.</text>
</comment>
<dbReference type="EMBL" id="DXHU01000023">
    <property type="protein sequence ID" value="HIV99416.1"/>
    <property type="molecule type" value="Genomic_DNA"/>
</dbReference>